<feature type="signal peptide" evidence="2">
    <location>
        <begin position="1"/>
        <end position="37"/>
    </location>
</feature>
<accession>A0AAE6Y4I9</accession>
<dbReference type="PANTHER" id="PTHR32305:SF17">
    <property type="entry name" value="TRNA NUCLEASE WAPA"/>
    <property type="match status" value="1"/>
</dbReference>
<feature type="compositionally biased region" description="Basic and acidic residues" evidence="1">
    <location>
        <begin position="56"/>
        <end position="71"/>
    </location>
</feature>
<evidence type="ECO:0000256" key="1">
    <source>
        <dbReference type="SAM" id="MobiDB-lite"/>
    </source>
</evidence>
<dbReference type="InterPro" id="IPR022385">
    <property type="entry name" value="Rhs_assc_core"/>
</dbReference>
<feature type="region of interest" description="Disordered" evidence="1">
    <location>
        <begin position="37"/>
        <end position="87"/>
    </location>
</feature>
<feature type="chain" id="PRO_5042228456" evidence="2">
    <location>
        <begin position="38"/>
        <end position="2135"/>
    </location>
</feature>
<keyword evidence="2" id="KW-0732">Signal</keyword>
<feature type="region of interest" description="Disordered" evidence="1">
    <location>
        <begin position="1616"/>
        <end position="1653"/>
    </location>
</feature>
<sequence>MSGISRSRPHGAIRRRVALTLSATLVGTLLQTASATAAAPDGRHDLPGLPAAEKPVAGKDIRTLEPRDTAKGPRTPQAKPKAAWPEEGAPLVEVTAPRAAAGKKSALSATRTNTVTARVLGRAATEKAGVNGVVFRLEAGKNRSALPATVGAELDYSSFAEAYGGNYGSRLTLVELPACALDRPADAKCRTTTPVETVNDPERRTLTARKVALRSSGRTLLAAVAAAEETAGKGDYTATQLSPSATWDTELNTGDFTWSYDIPVPDVPGGLTPDLGVSYHSGRIDGQTGTTNNQASWVGDGFDLWSGFIERRYKPCADDGQKAADGVNKPGDLCWGYDNAFITFNGKGGELVPTGADDFRFQQDDGTRIKRLRSTDRGNGDNDGEYWRLTAPDGVRYYFGHNKLPGWTTGKETTDSTWTVPVFGNNSGEPCHKSAFADSWCQQAWRWNLDYVEDPHGNAVAYYYDQEKNSYGRNLKAKDDTRYVRGGSLDRIEYGLKSSDVYAAKPLARVDFTTSERCLPDAKTTCADIGKDAFYWYDTPWDLNCDEGKECDRGRLSPVFFTRKRLTGITTEILKADTPTKVDSWKLGHRWGKADIDYQLLLDSIQHTGHSATPAVTLPKTTFGYTQLANRLDKTGDGYAPFIKSRLSTVADEYGGQVDINYSAPACSFDALPTPEKNTTRCYPQFIGGDADDAPEKQWFNKYVVTSTTKTDRTGGAPDAVTRYEYLGGAAWHFDTDDGLTKQKHKTWSQWRGYGHVRVTSGGQDGAMKSQADTYFLRGMHGDRENTSGGSKDVSVTLDAGEGDPLTDHEAAAGFAYKTVQYSGVGGKVLSKTVSRPWHHQTAKKVRDWGTVTAHHSGTARTRSWTSLDGGAGSSWKTTATENEHDPVTGRVTQVDDLGDTTTAGDDRCTRTTYVPGDLDLVAREETVLGACSRTPDRAKDVVSDVRTAYDGGEYGAEATKGDATASATLKSHDGTTATYLESRATFDSYGRRLTTTDLTADVKVTGTGAPVRTARKDGRTTTTAYSPATGIPAKLTETTPPATPGVASTAQSTVTEFEPLRGRPSAQIDPNGKRSEFVYDALGRSHKIWLPDRKPSQTPNYEFGYFVDEGKPVAIRTQTLDNNGGQRASYVLYDGFLRERQTQDPGPNGGRILSDVFYDERGLTAKTFAPYYNDQEAPNRGLFKPADALTVETQTRHTYDGLGRETETRDIAGNGDGGTVLGITRRIYGGDRTTVIPPEGATATTAIADARGQVTELRQHHARSAEAAYDSTRYGYTTRGQLETVTDQVGNTWKYIYDSRGRETRAEDPDRGTTVRTYDDRGLVTTTKDSRGTILFHAYDGLDRQTELRDASATGALRAKWTYDTVGGAKGLLAEATRYSGGAAYTTKVTQYDQLYRAVRSAVVVPEKEGALAGTYQTGTAYNPSGLVKGVSWSAAGSLPGGGYSYTYEADTLRPLSVLGDGFTADTSYSSTGKPLQHKMYGNAAGSKPVQVTNTYEWGTQRLATSRVDRQDVAGVDRFNTYRYDEAGNILSVSDTSRSGTDTQCFRLDHLQRLTEAWTQGTKTCASAPSGAVLGGPAPYWQSYGYDRSGNRLTETQHDLSGDSAKDTERTYAYPAPGSAHPHGLDSVTTRRPDGTSAKESYDHDATGNTTVRGSQSLEWDAEGHLAKVTESGKVTEYLYGAEGSRLIARTGSKTTLYLGHTELTLTKGADKPKATRYVPVGGGHQAVKSDDGAVTFTLADHQGTGQLAVDAATQRLTQRRTLPFGGARGTAPAAWPGSKAFVGGTDDSADTGLTHLGAREYDPSTGRFISVDPVMDLTDPQQLNGYAYAENSPVTFSDANGQWKWLDNLVDKGKKVSSGFWNGAVDGYYDVAENWYGFTDRMGWTQGNAQKIKNDRAGKGLVSVYNTVRGPEYSGAWYNIAHWIGKFLVPFMPGAAGVGGGTKVASKPGTVAKVVKGALGKLFSGAAKKAEQPKAAPRIIPVPRVSARGAGGKSAPVVEVQKAPAGWTHAGQMEKASSQVADFALKNYSRSKRGKTYVGGYNIETGDIALAQSGGCKPGPSYCAEGNVVHALGGDPTKVRFTIAYTVKEEAGGHTVAVMKEVCKRCQVDYVTPFQFESGAVPQEGGIWPHQFF</sequence>
<dbReference type="InterPro" id="IPR050708">
    <property type="entry name" value="T6SS_VgrG/RHS"/>
</dbReference>
<dbReference type="Gene3D" id="2.180.10.10">
    <property type="entry name" value="RHS repeat-associated core"/>
    <property type="match status" value="1"/>
</dbReference>
<dbReference type="PANTHER" id="PTHR32305">
    <property type="match status" value="1"/>
</dbReference>
<protein>
    <submittedName>
        <fullName evidence="3">RHS repeat-associated core domain-containing protein</fullName>
    </submittedName>
</protein>
<dbReference type="NCBIfam" id="TIGR03696">
    <property type="entry name" value="Rhs_assc_core"/>
    <property type="match status" value="1"/>
</dbReference>
<evidence type="ECO:0000256" key="2">
    <source>
        <dbReference type="SAM" id="SignalP"/>
    </source>
</evidence>
<reference evidence="3 4" key="1">
    <citation type="submission" date="2020-03" db="EMBL/GenBank/DDBJ databases">
        <title>Is there a link between lipid content and antibiotic production in Streptomyces?</title>
        <authorList>
            <person name="David M."/>
            <person name="Lejeune C."/>
            <person name="Abreu S."/>
            <person name="Thibessard A."/>
            <person name="Leblond P."/>
            <person name="Chaminade P."/>
            <person name="Virolle M.-J."/>
        </authorList>
    </citation>
    <scope>NUCLEOTIDE SEQUENCE [LARGE SCALE GENOMIC DNA]</scope>
    <source>
        <strain evidence="3 4">DSM 41481</strain>
    </source>
</reference>
<dbReference type="EMBL" id="CP050692">
    <property type="protein sequence ID" value="QIT42706.1"/>
    <property type="molecule type" value="Genomic_DNA"/>
</dbReference>
<evidence type="ECO:0000313" key="3">
    <source>
        <dbReference type="EMBL" id="QIT42706.1"/>
    </source>
</evidence>
<proteinExistence type="predicted"/>
<feature type="region of interest" description="Disordered" evidence="1">
    <location>
        <begin position="857"/>
        <end position="884"/>
    </location>
</feature>
<name>A0AAE6Y4I9_STRAT</name>
<organism evidence="3 4">
    <name type="scientific">Streptomyces antibioticus</name>
    <dbReference type="NCBI Taxonomy" id="1890"/>
    <lineage>
        <taxon>Bacteria</taxon>
        <taxon>Bacillati</taxon>
        <taxon>Actinomycetota</taxon>
        <taxon>Actinomycetes</taxon>
        <taxon>Kitasatosporales</taxon>
        <taxon>Streptomycetaceae</taxon>
        <taxon>Streptomyces</taxon>
    </lineage>
</organism>
<evidence type="ECO:0000313" key="4">
    <source>
        <dbReference type="Proteomes" id="UP000502504"/>
    </source>
</evidence>
<gene>
    <name evidence="3" type="ORF">HCX60_03525</name>
</gene>
<dbReference type="RefSeq" id="WP_078632279.1">
    <property type="nucleotide sequence ID" value="NZ_CM007717.1"/>
</dbReference>
<feature type="compositionally biased region" description="Polar residues" evidence="1">
    <location>
        <begin position="857"/>
        <end position="867"/>
    </location>
</feature>
<dbReference type="Proteomes" id="UP000502504">
    <property type="component" value="Chromosome"/>
</dbReference>